<feature type="compositionally biased region" description="Basic and acidic residues" evidence="1">
    <location>
        <begin position="65"/>
        <end position="83"/>
    </location>
</feature>
<sequence>MLKIIFVRWKGMSRGPLSKLSSLKELPKAAKLLKTSGSEQAQKPVPPPREARTPGQHPRRKVELRRKETGVKRDSLRERKSHVCQEVSEPQEDDCLCE</sequence>
<name>A0A212BZR8_CEREH</name>
<dbReference type="GO" id="GO:0005634">
    <property type="term" value="C:nucleus"/>
    <property type="evidence" value="ECO:0007669"/>
    <property type="project" value="InterPro"/>
</dbReference>
<accession>A0A212BZR8</accession>
<evidence type="ECO:0000256" key="1">
    <source>
        <dbReference type="SAM" id="MobiDB-lite"/>
    </source>
</evidence>
<dbReference type="Pfam" id="PF09514">
    <property type="entry name" value="SSXRD"/>
    <property type="match status" value="1"/>
</dbReference>
<dbReference type="GO" id="GO:0006355">
    <property type="term" value="P:regulation of DNA-templated transcription"/>
    <property type="evidence" value="ECO:0007669"/>
    <property type="project" value="InterPro"/>
</dbReference>
<dbReference type="EMBL" id="MKHE01000034">
    <property type="protein sequence ID" value="OWJ99259.1"/>
    <property type="molecule type" value="Genomic_DNA"/>
</dbReference>
<evidence type="ECO:0000313" key="3">
    <source>
        <dbReference type="Proteomes" id="UP000242450"/>
    </source>
</evidence>
<feature type="region of interest" description="Disordered" evidence="1">
    <location>
        <begin position="33"/>
        <end position="98"/>
    </location>
</feature>
<protein>
    <submittedName>
        <fullName evidence="2">Uncharacterized protein</fullName>
    </submittedName>
</protein>
<gene>
    <name evidence="2" type="ORF">Celaphus_00009547</name>
</gene>
<keyword evidence="3" id="KW-1185">Reference proteome</keyword>
<reference evidence="2 3" key="1">
    <citation type="journal article" date="2018" name="Mol. Genet. Genomics">
        <title>The red deer Cervus elaphus genome CerEla1.0: sequencing, annotating, genes, and chromosomes.</title>
        <authorList>
            <person name="Bana N.A."/>
            <person name="Nyiri A."/>
            <person name="Nagy J."/>
            <person name="Frank K."/>
            <person name="Nagy T."/>
            <person name="Steger V."/>
            <person name="Schiller M."/>
            <person name="Lakatos P."/>
            <person name="Sugar L."/>
            <person name="Horn P."/>
            <person name="Barta E."/>
            <person name="Orosz L."/>
        </authorList>
    </citation>
    <scope>NUCLEOTIDE SEQUENCE [LARGE SCALE GENOMIC DNA]</scope>
    <source>
        <strain evidence="2">Hungarian</strain>
    </source>
</reference>
<feature type="compositionally biased region" description="Acidic residues" evidence="1">
    <location>
        <begin position="89"/>
        <end position="98"/>
    </location>
</feature>
<dbReference type="AlphaFoldDB" id="A0A212BZR8"/>
<dbReference type="Proteomes" id="UP000242450">
    <property type="component" value="Chromosome X"/>
</dbReference>
<proteinExistence type="predicted"/>
<evidence type="ECO:0000313" key="2">
    <source>
        <dbReference type="EMBL" id="OWJ99259.1"/>
    </source>
</evidence>
<comment type="caution">
    <text evidence="2">The sequence shown here is derived from an EMBL/GenBank/DDBJ whole genome shotgun (WGS) entry which is preliminary data.</text>
</comment>
<dbReference type="InterPro" id="IPR019041">
    <property type="entry name" value="SSXRD_motif"/>
</dbReference>
<organism evidence="2 3">
    <name type="scientific">Cervus elaphus hippelaphus</name>
    <name type="common">European red deer</name>
    <dbReference type="NCBI Taxonomy" id="46360"/>
    <lineage>
        <taxon>Eukaryota</taxon>
        <taxon>Metazoa</taxon>
        <taxon>Chordata</taxon>
        <taxon>Craniata</taxon>
        <taxon>Vertebrata</taxon>
        <taxon>Euteleostomi</taxon>
        <taxon>Mammalia</taxon>
        <taxon>Eutheria</taxon>
        <taxon>Laurasiatheria</taxon>
        <taxon>Artiodactyla</taxon>
        <taxon>Ruminantia</taxon>
        <taxon>Pecora</taxon>
        <taxon>Cervidae</taxon>
        <taxon>Cervinae</taxon>
        <taxon>Cervus</taxon>
    </lineage>
</organism>